<comment type="caution">
    <text evidence="6">The sequence shown here is derived from an EMBL/GenBank/DDBJ whole genome shotgun (WGS) entry which is preliminary data.</text>
</comment>
<feature type="transmembrane region" description="Helical" evidence="5">
    <location>
        <begin position="176"/>
        <end position="197"/>
    </location>
</feature>
<gene>
    <name evidence="6" type="ORF">DMP03_09140</name>
</gene>
<sequence length="260" mass="26620">MVAWQAFGLVFVAGLVTAVATGLGALPFFLVGEVSRRLNVALWGVASGIMLTASALGLVPEGLAHGEVTTVVVGLLVGVALVALAHRLLDDHEFDPGEYETADVRQLALILGVLTVHSFPEGIAIGVSFGALNLDAGVVPPLAVAMTVAISVHNIPEGVAISIPLREMGVSPWRMVGWSIFSSLPQPLGAVLAFAFVRVAAPLLPVGFGFAAGAMVALVVVEFVPEALETGKPLARNGYDVFAGGTALGGAGMWLLLVAV</sequence>
<evidence type="ECO:0000313" key="7">
    <source>
        <dbReference type="Proteomes" id="UP000326302"/>
    </source>
</evidence>
<feature type="transmembrane region" description="Helical" evidence="5">
    <location>
        <begin position="6"/>
        <end position="31"/>
    </location>
</feature>
<feature type="transmembrane region" description="Helical" evidence="5">
    <location>
        <begin position="203"/>
        <end position="225"/>
    </location>
</feature>
<dbReference type="InterPro" id="IPR003689">
    <property type="entry name" value="ZIP"/>
</dbReference>
<dbReference type="RefSeq" id="WP_152120373.1">
    <property type="nucleotide sequence ID" value="NZ_QJOW01000003.1"/>
</dbReference>
<keyword evidence="3 5" id="KW-1133">Transmembrane helix</keyword>
<protein>
    <submittedName>
        <fullName evidence="6">ZIP family metal transporter</fullName>
    </submittedName>
</protein>
<keyword evidence="2 5" id="KW-0812">Transmembrane</keyword>
<evidence type="ECO:0000256" key="2">
    <source>
        <dbReference type="ARBA" id="ARBA00022692"/>
    </source>
</evidence>
<organism evidence="6 7">
    <name type="scientific">Halosegnis rubeus</name>
    <dbReference type="NCBI Taxonomy" id="2212850"/>
    <lineage>
        <taxon>Archaea</taxon>
        <taxon>Methanobacteriati</taxon>
        <taxon>Methanobacteriota</taxon>
        <taxon>Stenosarchaea group</taxon>
        <taxon>Halobacteria</taxon>
        <taxon>Halobacteriales</taxon>
        <taxon>Natronomonadaceae</taxon>
        <taxon>Halosegnis</taxon>
    </lineage>
</organism>
<feature type="transmembrane region" description="Helical" evidence="5">
    <location>
        <begin position="237"/>
        <end position="257"/>
    </location>
</feature>
<feature type="transmembrane region" description="Helical" evidence="5">
    <location>
        <begin position="109"/>
        <end position="132"/>
    </location>
</feature>
<proteinExistence type="predicted"/>
<accession>A0A5N5U9P7</accession>
<dbReference type="AlphaFoldDB" id="A0A5N5U9P7"/>
<evidence type="ECO:0000256" key="4">
    <source>
        <dbReference type="ARBA" id="ARBA00023136"/>
    </source>
</evidence>
<dbReference type="GO" id="GO:0016020">
    <property type="term" value="C:membrane"/>
    <property type="evidence" value="ECO:0007669"/>
    <property type="project" value="UniProtKB-SubCell"/>
</dbReference>
<comment type="subcellular location">
    <subcellularLocation>
        <location evidence="1">Membrane</location>
        <topology evidence="1">Multi-pass membrane protein</topology>
    </subcellularLocation>
</comment>
<feature type="transmembrane region" description="Helical" evidence="5">
    <location>
        <begin position="71"/>
        <end position="89"/>
    </location>
</feature>
<keyword evidence="4 5" id="KW-0472">Membrane</keyword>
<feature type="transmembrane region" description="Helical" evidence="5">
    <location>
        <begin position="38"/>
        <end position="59"/>
    </location>
</feature>
<dbReference type="PANTHER" id="PTHR11040:SF70">
    <property type="entry name" value="OS05G0316100 PROTEIN"/>
    <property type="match status" value="1"/>
</dbReference>
<evidence type="ECO:0000313" key="6">
    <source>
        <dbReference type="EMBL" id="KAB7515376.1"/>
    </source>
</evidence>
<dbReference type="EMBL" id="QJOW01000003">
    <property type="protein sequence ID" value="KAB7515376.1"/>
    <property type="molecule type" value="Genomic_DNA"/>
</dbReference>
<evidence type="ECO:0000256" key="1">
    <source>
        <dbReference type="ARBA" id="ARBA00004141"/>
    </source>
</evidence>
<dbReference type="PANTHER" id="PTHR11040">
    <property type="entry name" value="ZINC/IRON TRANSPORTER"/>
    <property type="match status" value="1"/>
</dbReference>
<dbReference type="GO" id="GO:0005385">
    <property type="term" value="F:zinc ion transmembrane transporter activity"/>
    <property type="evidence" value="ECO:0007669"/>
    <property type="project" value="TreeGrafter"/>
</dbReference>
<evidence type="ECO:0000256" key="5">
    <source>
        <dbReference type="SAM" id="Phobius"/>
    </source>
</evidence>
<dbReference type="Proteomes" id="UP000326302">
    <property type="component" value="Unassembled WGS sequence"/>
</dbReference>
<dbReference type="Pfam" id="PF02535">
    <property type="entry name" value="Zip"/>
    <property type="match status" value="1"/>
</dbReference>
<evidence type="ECO:0000256" key="3">
    <source>
        <dbReference type="ARBA" id="ARBA00022989"/>
    </source>
</evidence>
<name>A0A5N5U9P7_9EURY</name>
<reference evidence="6 7" key="1">
    <citation type="submission" date="2019-10" db="EMBL/GenBank/DDBJ databases">
        <title>Unraveling microbial dark matter from salterns through culturing: the case of the genus Halosegnis.</title>
        <authorList>
            <person name="Duran-Viseras A."/>
            <person name="Andrei A.-S."/>
            <person name="Vera-Gargallo B."/>
            <person name="Ghai R."/>
            <person name="Sanchez-Porro C."/>
            <person name="Ventosa A."/>
        </authorList>
    </citation>
    <scope>NUCLEOTIDE SEQUENCE [LARGE SCALE GENOMIC DNA]</scope>
    <source>
        <strain evidence="6 7">F17-44</strain>
    </source>
</reference>